<comment type="caution">
    <text evidence="3">The sequence shown here is derived from an EMBL/GenBank/DDBJ whole genome shotgun (WGS) entry which is preliminary data.</text>
</comment>
<evidence type="ECO:0000313" key="4">
    <source>
        <dbReference type="Proteomes" id="UP000321367"/>
    </source>
</evidence>
<dbReference type="Proteomes" id="UP000321367">
    <property type="component" value="Unassembled WGS sequence"/>
</dbReference>
<gene>
    <name evidence="3" type="ORF">ES724_09465</name>
</gene>
<keyword evidence="3" id="KW-0378">Hydrolase</keyword>
<dbReference type="GO" id="GO:0004527">
    <property type="term" value="F:exonuclease activity"/>
    <property type="evidence" value="ECO:0007669"/>
    <property type="project" value="UniProtKB-KW"/>
</dbReference>
<keyword evidence="4" id="KW-1185">Reference proteome</keyword>
<feature type="transmembrane region" description="Helical" evidence="1">
    <location>
        <begin position="39"/>
        <end position="59"/>
    </location>
</feature>
<keyword evidence="1" id="KW-0472">Membrane</keyword>
<evidence type="ECO:0000313" key="3">
    <source>
        <dbReference type="EMBL" id="TXD93645.1"/>
    </source>
</evidence>
<sequence length="313" mass="35662">MKTKFVRNLLFFLSLCVAIFTILPTLFPNIWWIDLMSHFRVQYLVVLVLILLFMVLVGLQRNKTPLIILVLLFIWNAIYVVPLYISPAIVSENTEQELTILSINLLSSNTNSTEVLELIEEKDPDILVLMELTPHWENQLNEVFKSYPFHEVKQRNDNFGIALFSKIKMSSSVIYFENSSKSSIKADLVFGDKPLSILATHPVPPISPRTFDSRNSQLQDIGRKRDSFSENFILIGDLNTSSFSSHFRDLLTNANLVDSRNGFGVATTWPADFYPLRTTLDHCLIGGELKVLERETAKNIGSDHLPIFLKIGI</sequence>
<dbReference type="SUPFAM" id="SSF56219">
    <property type="entry name" value="DNase I-like"/>
    <property type="match status" value="1"/>
</dbReference>
<dbReference type="GO" id="GO:0004519">
    <property type="term" value="F:endonuclease activity"/>
    <property type="evidence" value="ECO:0007669"/>
    <property type="project" value="UniProtKB-KW"/>
</dbReference>
<dbReference type="Pfam" id="PF03372">
    <property type="entry name" value="Exo_endo_phos"/>
    <property type="match status" value="1"/>
</dbReference>
<dbReference type="AlphaFoldDB" id="A0A5C6ZS33"/>
<keyword evidence="1" id="KW-1133">Transmembrane helix</keyword>
<evidence type="ECO:0000256" key="1">
    <source>
        <dbReference type="SAM" id="Phobius"/>
    </source>
</evidence>
<dbReference type="EMBL" id="VORY01000009">
    <property type="protein sequence ID" value="TXD93645.1"/>
    <property type="molecule type" value="Genomic_DNA"/>
</dbReference>
<dbReference type="InterPro" id="IPR005135">
    <property type="entry name" value="Endo/exonuclease/phosphatase"/>
</dbReference>
<keyword evidence="3" id="KW-0540">Nuclease</keyword>
<name>A0A5C6ZS33_9FLAO</name>
<feature type="domain" description="Endonuclease/exonuclease/phosphatase" evidence="2">
    <location>
        <begin position="101"/>
        <end position="304"/>
    </location>
</feature>
<keyword evidence="3" id="KW-0269">Exonuclease</keyword>
<evidence type="ECO:0000259" key="2">
    <source>
        <dbReference type="Pfam" id="PF03372"/>
    </source>
</evidence>
<protein>
    <submittedName>
        <fullName evidence="3">Endonuclease/exonuclease/phosphatase family protein</fullName>
    </submittedName>
</protein>
<dbReference type="OrthoDB" id="9796594at2"/>
<dbReference type="InterPro" id="IPR036691">
    <property type="entry name" value="Endo/exonu/phosph_ase_sf"/>
</dbReference>
<accession>A0A5C6ZS33</accession>
<organism evidence="3 4">
    <name type="scientific">Gillisia hiemivivida</name>
    <dbReference type="NCBI Taxonomy" id="291190"/>
    <lineage>
        <taxon>Bacteria</taxon>
        <taxon>Pseudomonadati</taxon>
        <taxon>Bacteroidota</taxon>
        <taxon>Flavobacteriia</taxon>
        <taxon>Flavobacteriales</taxon>
        <taxon>Flavobacteriaceae</taxon>
        <taxon>Gillisia</taxon>
    </lineage>
</organism>
<dbReference type="Gene3D" id="3.60.10.10">
    <property type="entry name" value="Endonuclease/exonuclease/phosphatase"/>
    <property type="match status" value="1"/>
</dbReference>
<reference evidence="3 4" key="1">
    <citation type="submission" date="2019-08" db="EMBL/GenBank/DDBJ databases">
        <title>Genome sequence of Gillisia hiemivivida IC154 (type strain).</title>
        <authorList>
            <person name="Bowman J.P."/>
        </authorList>
    </citation>
    <scope>NUCLEOTIDE SEQUENCE [LARGE SCALE GENOMIC DNA]</scope>
    <source>
        <strain evidence="3 4">IC154</strain>
    </source>
</reference>
<feature type="transmembrane region" description="Helical" evidence="1">
    <location>
        <begin position="66"/>
        <end position="85"/>
    </location>
</feature>
<keyword evidence="1" id="KW-0812">Transmembrane</keyword>
<dbReference type="RefSeq" id="WP_146932427.1">
    <property type="nucleotide sequence ID" value="NZ_CBCSHZ010000011.1"/>
</dbReference>
<keyword evidence="3" id="KW-0255">Endonuclease</keyword>
<feature type="transmembrane region" description="Helical" evidence="1">
    <location>
        <begin position="9"/>
        <end position="33"/>
    </location>
</feature>
<proteinExistence type="predicted"/>